<proteinExistence type="predicted"/>
<protein>
    <submittedName>
        <fullName evidence="1">Uncharacterized protein</fullName>
    </submittedName>
</protein>
<evidence type="ECO:0000313" key="2">
    <source>
        <dbReference type="Proteomes" id="UP000198211"/>
    </source>
</evidence>
<dbReference type="OrthoDB" id="79420at2759"/>
<dbReference type="AlphaFoldDB" id="A0A225WYQ0"/>
<dbReference type="Proteomes" id="UP000198211">
    <property type="component" value="Unassembled WGS sequence"/>
</dbReference>
<evidence type="ECO:0000313" key="1">
    <source>
        <dbReference type="EMBL" id="OWZ22652.1"/>
    </source>
</evidence>
<organism evidence="1 2">
    <name type="scientific">Phytophthora megakarya</name>
    <dbReference type="NCBI Taxonomy" id="4795"/>
    <lineage>
        <taxon>Eukaryota</taxon>
        <taxon>Sar</taxon>
        <taxon>Stramenopiles</taxon>
        <taxon>Oomycota</taxon>
        <taxon>Peronosporomycetes</taxon>
        <taxon>Peronosporales</taxon>
        <taxon>Peronosporaceae</taxon>
        <taxon>Phytophthora</taxon>
    </lineage>
</organism>
<reference evidence="2" key="1">
    <citation type="submission" date="2017-03" db="EMBL/GenBank/DDBJ databases">
        <title>Phytopthora megakarya and P. palmivora, two closely related causual agents of cacao black pod achieved similar genome size and gene model numbers by different mechanisms.</title>
        <authorList>
            <person name="Ali S."/>
            <person name="Shao J."/>
            <person name="Larry D.J."/>
            <person name="Kronmiller B."/>
            <person name="Shen D."/>
            <person name="Strem M.D."/>
            <person name="Melnick R.L."/>
            <person name="Guiltinan M.J."/>
            <person name="Tyler B.M."/>
            <person name="Meinhardt L.W."/>
            <person name="Bailey B.A."/>
        </authorList>
    </citation>
    <scope>NUCLEOTIDE SEQUENCE [LARGE SCALE GENOMIC DNA]</scope>
    <source>
        <strain evidence="2">zdho120</strain>
    </source>
</reference>
<gene>
    <name evidence="1" type="ORF">PHMEG_0002596</name>
</gene>
<accession>A0A225WYQ0</accession>
<keyword evidence="2" id="KW-1185">Reference proteome</keyword>
<dbReference type="STRING" id="4795.A0A225WYQ0"/>
<comment type="caution">
    <text evidence="1">The sequence shown here is derived from an EMBL/GenBank/DDBJ whole genome shotgun (WGS) entry which is preliminary data.</text>
</comment>
<dbReference type="EMBL" id="NBNE01000119">
    <property type="protein sequence ID" value="OWZ22652.1"/>
    <property type="molecule type" value="Genomic_DNA"/>
</dbReference>
<name>A0A225WYQ0_9STRA</name>
<sequence>MEEAVTRQHAHPNTVFHCLYGFYYLGYTRKELACIYPKTLTGTYERAQTGSGRRFTVAIRQWLCSYFEDSPLSYLDEAQATFEDTHHITISIFSVWRLIHECGLTRKVLERKAMHIKEADVFRFVEE</sequence>
<feature type="non-terminal residue" evidence="1">
    <location>
        <position position="127"/>
    </location>
</feature>